<sequence>MPQHRHARIRVCHHCDGFASAVIATGSRHLDGTRRTIPVACPACRGLGTLARPLVTAKAV</sequence>
<dbReference type="Proteomes" id="UP001499987">
    <property type="component" value="Unassembled WGS sequence"/>
</dbReference>
<accession>A0ABN1TT42</accession>
<evidence type="ECO:0000313" key="1">
    <source>
        <dbReference type="EMBL" id="GAA1101783.1"/>
    </source>
</evidence>
<dbReference type="EMBL" id="BAAALD010000055">
    <property type="protein sequence ID" value="GAA1101783.1"/>
    <property type="molecule type" value="Genomic_DNA"/>
</dbReference>
<organism evidence="1 2">
    <name type="scientific">Kitasatospora arboriphila</name>
    <dbReference type="NCBI Taxonomy" id="258052"/>
    <lineage>
        <taxon>Bacteria</taxon>
        <taxon>Bacillati</taxon>
        <taxon>Actinomycetota</taxon>
        <taxon>Actinomycetes</taxon>
        <taxon>Kitasatosporales</taxon>
        <taxon>Streptomycetaceae</taxon>
        <taxon>Kitasatospora</taxon>
    </lineage>
</organism>
<proteinExistence type="predicted"/>
<comment type="caution">
    <text evidence="1">The sequence shown here is derived from an EMBL/GenBank/DDBJ whole genome shotgun (WGS) entry which is preliminary data.</text>
</comment>
<protein>
    <recommendedName>
        <fullName evidence="3">Molecular chaperone DnaJ</fullName>
    </recommendedName>
</protein>
<dbReference type="RefSeq" id="WP_344625966.1">
    <property type="nucleotide sequence ID" value="NZ_BAAALD010000055.1"/>
</dbReference>
<name>A0ABN1TT42_9ACTN</name>
<reference evidence="1 2" key="1">
    <citation type="journal article" date="2019" name="Int. J. Syst. Evol. Microbiol.">
        <title>The Global Catalogue of Microorganisms (GCM) 10K type strain sequencing project: providing services to taxonomists for standard genome sequencing and annotation.</title>
        <authorList>
            <consortium name="The Broad Institute Genomics Platform"/>
            <consortium name="The Broad Institute Genome Sequencing Center for Infectious Disease"/>
            <person name="Wu L."/>
            <person name="Ma J."/>
        </authorList>
    </citation>
    <scope>NUCLEOTIDE SEQUENCE [LARGE SCALE GENOMIC DNA]</scope>
    <source>
        <strain evidence="1 2">JCM 13002</strain>
    </source>
</reference>
<gene>
    <name evidence="1" type="ORF">GCM10009663_50560</name>
</gene>
<evidence type="ECO:0008006" key="3">
    <source>
        <dbReference type="Google" id="ProtNLM"/>
    </source>
</evidence>
<evidence type="ECO:0000313" key="2">
    <source>
        <dbReference type="Proteomes" id="UP001499987"/>
    </source>
</evidence>
<keyword evidence="2" id="KW-1185">Reference proteome</keyword>